<proteinExistence type="predicted"/>
<keyword evidence="3" id="KW-1185">Reference proteome</keyword>
<keyword evidence="1" id="KW-0472">Membrane</keyword>
<dbReference type="EMBL" id="FOZV01000001">
    <property type="protein sequence ID" value="SFS38298.1"/>
    <property type="molecule type" value="Genomic_DNA"/>
</dbReference>
<evidence type="ECO:0000313" key="2">
    <source>
        <dbReference type="EMBL" id="SFS38298.1"/>
    </source>
</evidence>
<sequence length="45" mass="4908">MRELPVRLPPATLERRGGPLRELVFFLVAFAAMLGGAMLGLDVLL</sequence>
<keyword evidence="1" id="KW-1133">Transmembrane helix</keyword>
<reference evidence="3" key="1">
    <citation type="submission" date="2016-10" db="EMBL/GenBank/DDBJ databases">
        <authorList>
            <person name="Varghese N."/>
            <person name="Submissions S."/>
        </authorList>
    </citation>
    <scope>NUCLEOTIDE SEQUENCE [LARGE SCALE GENOMIC DNA]</scope>
    <source>
        <strain evidence="3">CGMCC 1.10683</strain>
    </source>
</reference>
<gene>
    <name evidence="2" type="ORF">SAMN05192570_1067</name>
</gene>
<dbReference type="STRING" id="871741.SAMN05192570_1067"/>
<dbReference type="RefSeq" id="WP_177221787.1">
    <property type="nucleotide sequence ID" value="NZ_FOZV01000001.1"/>
</dbReference>
<evidence type="ECO:0000256" key="1">
    <source>
        <dbReference type="SAM" id="Phobius"/>
    </source>
</evidence>
<name>A0A1I6PDZ3_9CAUL</name>
<feature type="transmembrane region" description="Helical" evidence="1">
    <location>
        <begin position="23"/>
        <end position="44"/>
    </location>
</feature>
<keyword evidence="1" id="KW-0812">Transmembrane</keyword>
<protein>
    <submittedName>
        <fullName evidence="2">Uncharacterized protein</fullName>
    </submittedName>
</protein>
<dbReference type="AlphaFoldDB" id="A0A1I6PDZ3"/>
<accession>A0A1I6PDZ3</accession>
<dbReference type="Proteomes" id="UP000198788">
    <property type="component" value="Unassembled WGS sequence"/>
</dbReference>
<evidence type="ECO:0000313" key="3">
    <source>
        <dbReference type="Proteomes" id="UP000198788"/>
    </source>
</evidence>
<organism evidence="2 3">
    <name type="scientific">Brevundimonas viscosa</name>
    <dbReference type="NCBI Taxonomy" id="871741"/>
    <lineage>
        <taxon>Bacteria</taxon>
        <taxon>Pseudomonadati</taxon>
        <taxon>Pseudomonadota</taxon>
        <taxon>Alphaproteobacteria</taxon>
        <taxon>Caulobacterales</taxon>
        <taxon>Caulobacteraceae</taxon>
        <taxon>Brevundimonas</taxon>
    </lineage>
</organism>